<dbReference type="InterPro" id="IPR050493">
    <property type="entry name" value="FAD-dep_Monooxygenase_BioMet"/>
</dbReference>
<dbReference type="Gene3D" id="3.50.50.60">
    <property type="entry name" value="FAD/NAD(P)-binding domain"/>
    <property type="match status" value="1"/>
</dbReference>
<accession>A0A075V4J2</accession>
<protein>
    <recommendedName>
        <fullName evidence="3">FAD-binding domain-containing protein</fullName>
    </recommendedName>
</protein>
<dbReference type="Pfam" id="PF01494">
    <property type="entry name" value="FAD_binding_3"/>
    <property type="match status" value="1"/>
</dbReference>
<dbReference type="InterPro" id="IPR002938">
    <property type="entry name" value="FAD-bd"/>
</dbReference>
<evidence type="ECO:0000256" key="1">
    <source>
        <dbReference type="ARBA" id="ARBA00023002"/>
    </source>
</evidence>
<dbReference type="PRINTS" id="PR00420">
    <property type="entry name" value="RNGMNOXGNASE"/>
</dbReference>
<feature type="domain" description="FAD-binding" evidence="3">
    <location>
        <begin position="118"/>
        <end position="317"/>
    </location>
</feature>
<evidence type="ECO:0000313" key="5">
    <source>
        <dbReference type="Proteomes" id="UP000028492"/>
    </source>
</evidence>
<reference evidence="4 5" key="1">
    <citation type="journal article" date="2014" name="J. Biotechnol.">
        <title>Complete genome sequence of the actinobacterium Amycolatopsis japonica MG417-CF17(T) (=DSM 44213T) producing (S,S)-N,N'-ethylenediaminedisuccinic acid.</title>
        <authorList>
            <person name="Stegmann E."/>
            <person name="Albersmeier A."/>
            <person name="Spohn M."/>
            <person name="Gert H."/>
            <person name="Weber T."/>
            <person name="Wohlleben W."/>
            <person name="Kalinowski J."/>
            <person name="Ruckert C."/>
        </authorList>
    </citation>
    <scope>NUCLEOTIDE SEQUENCE [LARGE SCALE GENOMIC DNA]</scope>
    <source>
        <strain evidence="5">MG417-CF17 (DSM 44213)</strain>
    </source>
</reference>
<evidence type="ECO:0000256" key="2">
    <source>
        <dbReference type="ARBA" id="ARBA00023033"/>
    </source>
</evidence>
<keyword evidence="1" id="KW-0560">Oxidoreductase</keyword>
<gene>
    <name evidence="4" type="ORF">AJAP_33215</name>
</gene>
<dbReference type="PANTHER" id="PTHR13789">
    <property type="entry name" value="MONOOXYGENASE"/>
    <property type="match status" value="1"/>
</dbReference>
<keyword evidence="5" id="KW-1185">Reference proteome</keyword>
<dbReference type="KEGG" id="aja:AJAP_33215"/>
<evidence type="ECO:0000259" key="3">
    <source>
        <dbReference type="Pfam" id="PF01494"/>
    </source>
</evidence>
<dbReference type="HOGENOM" id="CLU_009665_19_5_11"/>
<dbReference type="Proteomes" id="UP000028492">
    <property type="component" value="Chromosome"/>
</dbReference>
<dbReference type="AlphaFoldDB" id="A0A075V4J2"/>
<dbReference type="STRING" id="208439.AJAP_33215"/>
<dbReference type="SUPFAM" id="SSF51905">
    <property type="entry name" value="FAD/NAD(P)-binding domain"/>
    <property type="match status" value="1"/>
</dbReference>
<dbReference type="GO" id="GO:0004497">
    <property type="term" value="F:monooxygenase activity"/>
    <property type="evidence" value="ECO:0007669"/>
    <property type="project" value="UniProtKB-KW"/>
</dbReference>
<dbReference type="RefSeq" id="WP_038518718.1">
    <property type="nucleotide sequence ID" value="NZ_CP008953.1"/>
</dbReference>
<name>A0A075V4J2_9PSEU</name>
<sequence>MREAIVIGGGIGGLSAAIGLHGIGWEVTVLEQAPALTAAGAGISLWPNALRSLETLGVRLGKLREQSSGGLHDRDGRRITRWDAEAFRRHHGRPLAAIHRADLIGALHDALPEGCVRTGVEVTRIDDLDADVIVAADGIHSMARKQLWPRHPEPVYSGSTAFRAVTTVDRKIELSTSWDDGAEIGAIPLHDDSVYWWASYVAEAGVRHEDPKAYLRDRFGGWHDPIPELIEATAPETLLHHDLDLLGTPLPSYVKGRVALLGDAAHAMPPFLGQGGCQAIEDAVVLAAALSTIEDVDAALKSYDEQRRPRSQGVVKASVQAGKVGPQLRNPLAVAVRNGVFRLLPGALTARIGAGVSGWTPPVPRRPAPPRTR</sequence>
<keyword evidence="2" id="KW-0503">Monooxygenase</keyword>
<dbReference type="eggNOG" id="COG0654">
    <property type="taxonomic scope" value="Bacteria"/>
</dbReference>
<evidence type="ECO:0000313" key="4">
    <source>
        <dbReference type="EMBL" id="AIG79456.1"/>
    </source>
</evidence>
<dbReference type="PANTHER" id="PTHR13789:SF309">
    <property type="entry name" value="PUTATIVE (AFU_ORTHOLOGUE AFUA_6G14510)-RELATED"/>
    <property type="match status" value="1"/>
</dbReference>
<dbReference type="GO" id="GO:0071949">
    <property type="term" value="F:FAD binding"/>
    <property type="evidence" value="ECO:0007669"/>
    <property type="project" value="InterPro"/>
</dbReference>
<organism evidence="4 5">
    <name type="scientific">Amycolatopsis japonica</name>
    <dbReference type="NCBI Taxonomy" id="208439"/>
    <lineage>
        <taxon>Bacteria</taxon>
        <taxon>Bacillati</taxon>
        <taxon>Actinomycetota</taxon>
        <taxon>Actinomycetes</taxon>
        <taxon>Pseudonocardiales</taxon>
        <taxon>Pseudonocardiaceae</taxon>
        <taxon>Amycolatopsis</taxon>
        <taxon>Amycolatopsis japonica group</taxon>
    </lineage>
</organism>
<dbReference type="InterPro" id="IPR036188">
    <property type="entry name" value="FAD/NAD-bd_sf"/>
</dbReference>
<proteinExistence type="predicted"/>
<dbReference type="EMBL" id="CP008953">
    <property type="protein sequence ID" value="AIG79456.1"/>
    <property type="molecule type" value="Genomic_DNA"/>
</dbReference>